<organism evidence="4 5">
    <name type="scientific">Gluconacetobacter asukensis</name>
    <dbReference type="NCBI Taxonomy" id="1017181"/>
    <lineage>
        <taxon>Bacteria</taxon>
        <taxon>Pseudomonadati</taxon>
        <taxon>Pseudomonadota</taxon>
        <taxon>Alphaproteobacteria</taxon>
        <taxon>Acetobacterales</taxon>
        <taxon>Acetobacteraceae</taxon>
        <taxon>Gluconacetobacter</taxon>
    </lineage>
</organism>
<feature type="domain" description="GST N-terminal" evidence="2">
    <location>
        <begin position="1"/>
        <end position="80"/>
    </location>
</feature>
<dbReference type="InterPro" id="IPR004045">
    <property type="entry name" value="Glutathione_S-Trfase_N"/>
</dbReference>
<comment type="similarity">
    <text evidence="1">Belongs to the GST superfamily.</text>
</comment>
<dbReference type="CDD" id="cd03056">
    <property type="entry name" value="GST_N_4"/>
    <property type="match status" value="1"/>
</dbReference>
<dbReference type="PROSITE" id="PS50404">
    <property type="entry name" value="GST_NTER"/>
    <property type="match status" value="1"/>
</dbReference>
<dbReference type="Gene3D" id="3.40.30.10">
    <property type="entry name" value="Glutaredoxin"/>
    <property type="match status" value="1"/>
</dbReference>
<dbReference type="CDD" id="cd03206">
    <property type="entry name" value="GST_C_7"/>
    <property type="match status" value="1"/>
</dbReference>
<dbReference type="InterPro" id="IPR004046">
    <property type="entry name" value="GST_C"/>
</dbReference>
<dbReference type="GO" id="GO:0016740">
    <property type="term" value="F:transferase activity"/>
    <property type="evidence" value="ECO:0007669"/>
    <property type="project" value="UniProtKB-KW"/>
</dbReference>
<dbReference type="EMBL" id="JABEQE010000018">
    <property type="protein sequence ID" value="MBB2173665.1"/>
    <property type="molecule type" value="Genomic_DNA"/>
</dbReference>
<dbReference type="RefSeq" id="WP_182980159.1">
    <property type="nucleotide sequence ID" value="NZ_BAABGB010000056.1"/>
</dbReference>
<dbReference type="Gene3D" id="1.20.1050.10">
    <property type="match status" value="1"/>
</dbReference>
<dbReference type="SUPFAM" id="SSF52833">
    <property type="entry name" value="Thioredoxin-like"/>
    <property type="match status" value="1"/>
</dbReference>
<dbReference type="PANTHER" id="PTHR44051">
    <property type="entry name" value="GLUTATHIONE S-TRANSFERASE-RELATED"/>
    <property type="match status" value="1"/>
</dbReference>
<evidence type="ECO:0000256" key="1">
    <source>
        <dbReference type="RuleBase" id="RU003494"/>
    </source>
</evidence>
<gene>
    <name evidence="4" type="ORF">HLH35_16340</name>
</gene>
<dbReference type="InterPro" id="IPR036282">
    <property type="entry name" value="Glutathione-S-Trfase_C_sf"/>
</dbReference>
<protein>
    <submittedName>
        <fullName evidence="4">Glutathione S-transferase</fullName>
    </submittedName>
</protein>
<reference evidence="4 5" key="1">
    <citation type="submission" date="2020-04" db="EMBL/GenBank/DDBJ databases">
        <title>Description of novel Gluconacetobacter.</title>
        <authorList>
            <person name="Sombolestani A."/>
        </authorList>
    </citation>
    <scope>NUCLEOTIDE SEQUENCE [LARGE SCALE GENOMIC DNA]</scope>
    <source>
        <strain evidence="4 5">LMG 27724</strain>
    </source>
</reference>
<evidence type="ECO:0000313" key="4">
    <source>
        <dbReference type="EMBL" id="MBB2173665.1"/>
    </source>
</evidence>
<dbReference type="InterPro" id="IPR010987">
    <property type="entry name" value="Glutathione-S-Trfase_C-like"/>
</dbReference>
<evidence type="ECO:0000259" key="2">
    <source>
        <dbReference type="PROSITE" id="PS50404"/>
    </source>
</evidence>
<proteinExistence type="inferred from homology"/>
<dbReference type="Pfam" id="PF00043">
    <property type="entry name" value="GST_C"/>
    <property type="match status" value="1"/>
</dbReference>
<dbReference type="SFLD" id="SFLDS00019">
    <property type="entry name" value="Glutathione_Transferase_(cytos"/>
    <property type="match status" value="1"/>
</dbReference>
<dbReference type="Pfam" id="PF02798">
    <property type="entry name" value="GST_N"/>
    <property type="match status" value="1"/>
</dbReference>
<evidence type="ECO:0000313" key="5">
    <source>
        <dbReference type="Proteomes" id="UP000577891"/>
    </source>
</evidence>
<dbReference type="AlphaFoldDB" id="A0A7W4J2T2"/>
<sequence length="198" mass="22103">MRLYDLEQSGNCYKVRLFAALTGMTLDLVPVNLSAGEEKSAAFTTLNPWQEVPVLVDGPTVIRDSQAILVYLASGLEIRDWWPEDALSQARIMEWLSVAASEVRNGPNTARLIRKFGYPLDMETAIRWTDRLLPRIDAHLADHEWLALGHPTIADCAVFPYLALAPEGSIDLAPYPALQRWIDRVRALPGFMSMPGLS</sequence>
<dbReference type="InterPro" id="IPR036249">
    <property type="entry name" value="Thioredoxin-like_sf"/>
</dbReference>
<accession>A0A7W4J2T2</accession>
<dbReference type="PROSITE" id="PS50405">
    <property type="entry name" value="GST_CTER"/>
    <property type="match status" value="1"/>
</dbReference>
<dbReference type="SFLD" id="SFLDG00358">
    <property type="entry name" value="Main_(cytGST)"/>
    <property type="match status" value="1"/>
</dbReference>
<dbReference type="SUPFAM" id="SSF47616">
    <property type="entry name" value="GST C-terminal domain-like"/>
    <property type="match status" value="1"/>
</dbReference>
<dbReference type="Proteomes" id="UP000577891">
    <property type="component" value="Unassembled WGS sequence"/>
</dbReference>
<dbReference type="PANTHER" id="PTHR44051:SF2">
    <property type="entry name" value="HYPOTHETICAL GLUTATHIONE S-TRANSFERASE LIKE PROTEIN"/>
    <property type="match status" value="1"/>
</dbReference>
<name>A0A7W4J2T2_9PROT</name>
<evidence type="ECO:0000259" key="3">
    <source>
        <dbReference type="PROSITE" id="PS50405"/>
    </source>
</evidence>
<dbReference type="InterPro" id="IPR040079">
    <property type="entry name" value="Glutathione_S-Trfase"/>
</dbReference>
<comment type="caution">
    <text evidence="4">The sequence shown here is derived from an EMBL/GenBank/DDBJ whole genome shotgun (WGS) entry which is preliminary data.</text>
</comment>
<keyword evidence="4" id="KW-0808">Transferase</keyword>
<feature type="domain" description="GST C-terminal" evidence="3">
    <location>
        <begin position="85"/>
        <end position="198"/>
    </location>
</feature>
<keyword evidence="5" id="KW-1185">Reference proteome</keyword>